<feature type="compositionally biased region" description="Basic and acidic residues" evidence="1">
    <location>
        <begin position="136"/>
        <end position="151"/>
    </location>
</feature>
<protein>
    <submittedName>
        <fullName evidence="2">Uncharacterized protein</fullName>
    </submittedName>
</protein>
<feature type="compositionally biased region" description="Basic and acidic residues" evidence="1">
    <location>
        <begin position="36"/>
        <end position="45"/>
    </location>
</feature>
<dbReference type="STRING" id="660521.SAMN04487949_3004"/>
<gene>
    <name evidence="2" type="ORF">SAMN04487949_3004</name>
</gene>
<evidence type="ECO:0000313" key="3">
    <source>
        <dbReference type="Proteomes" id="UP000199451"/>
    </source>
</evidence>
<evidence type="ECO:0000256" key="1">
    <source>
        <dbReference type="SAM" id="MobiDB-lite"/>
    </source>
</evidence>
<dbReference type="EMBL" id="FNHL01000004">
    <property type="protein sequence ID" value="SDM96504.1"/>
    <property type="molecule type" value="Genomic_DNA"/>
</dbReference>
<organism evidence="2 3">
    <name type="scientific">Halogranum gelatinilyticum</name>
    <dbReference type="NCBI Taxonomy" id="660521"/>
    <lineage>
        <taxon>Archaea</taxon>
        <taxon>Methanobacteriati</taxon>
        <taxon>Methanobacteriota</taxon>
        <taxon>Stenosarchaea group</taxon>
        <taxon>Halobacteria</taxon>
        <taxon>Halobacteriales</taxon>
        <taxon>Haloferacaceae</taxon>
    </lineage>
</organism>
<dbReference type="AlphaFoldDB" id="A0A1G9XID0"/>
<reference evidence="3" key="1">
    <citation type="submission" date="2016-10" db="EMBL/GenBank/DDBJ databases">
        <authorList>
            <person name="Varghese N."/>
            <person name="Submissions S."/>
        </authorList>
    </citation>
    <scope>NUCLEOTIDE SEQUENCE [LARGE SCALE GENOMIC DNA]</scope>
    <source>
        <strain evidence="3">CGMCC 1.10119</strain>
    </source>
</reference>
<name>A0A1G9XID0_9EURY</name>
<feature type="compositionally biased region" description="Basic and acidic residues" evidence="1">
    <location>
        <begin position="106"/>
        <end position="116"/>
    </location>
</feature>
<feature type="compositionally biased region" description="Acidic residues" evidence="1">
    <location>
        <begin position="71"/>
        <end position="83"/>
    </location>
</feature>
<evidence type="ECO:0000313" key="2">
    <source>
        <dbReference type="EMBL" id="SDM96504.1"/>
    </source>
</evidence>
<accession>A0A1G9XID0</accession>
<feature type="compositionally biased region" description="Basic and acidic residues" evidence="1">
    <location>
        <begin position="10"/>
        <end position="24"/>
    </location>
</feature>
<feature type="compositionally biased region" description="Basic and acidic residues" evidence="1">
    <location>
        <begin position="84"/>
        <end position="99"/>
    </location>
</feature>
<proteinExistence type="predicted"/>
<feature type="region of interest" description="Disordered" evidence="1">
    <location>
        <begin position="1"/>
        <end position="165"/>
    </location>
</feature>
<dbReference type="Proteomes" id="UP000199451">
    <property type="component" value="Unassembled WGS sequence"/>
</dbReference>
<feature type="compositionally biased region" description="Acidic residues" evidence="1">
    <location>
        <begin position="25"/>
        <end position="35"/>
    </location>
</feature>
<feature type="compositionally biased region" description="Polar residues" evidence="1">
    <location>
        <begin position="152"/>
        <end position="165"/>
    </location>
</feature>
<keyword evidence="3" id="KW-1185">Reference proteome</keyword>
<sequence>MDVEDETDEHGEKAVDEYESADRETAEDDVAQEPPEDAHVARVEDGTLVEEDDARVTKAATDGRPRAGVEPGDEEVIEVDADADGGREPDEQPPRIRDVDSEEDGTGDRERAEEMVFRVNRRSPATPTGGGGIKPSRSETGESTRRREPDSRQTFCGFSYANNEV</sequence>